<dbReference type="SUPFAM" id="SSF47616">
    <property type="entry name" value="GST C-terminal domain-like"/>
    <property type="match status" value="1"/>
</dbReference>
<evidence type="ECO:0000256" key="3">
    <source>
        <dbReference type="SAM" id="SignalP"/>
    </source>
</evidence>
<evidence type="ECO:0000259" key="5">
    <source>
        <dbReference type="PROSITE" id="PS50405"/>
    </source>
</evidence>
<dbReference type="EMBL" id="GDHC01005271">
    <property type="protein sequence ID" value="JAQ13358.1"/>
    <property type="molecule type" value="Transcribed_RNA"/>
</dbReference>
<gene>
    <name evidence="6" type="primary">GstD1_6</name>
    <name evidence="6" type="ORF">CM83_20820</name>
    <name evidence="8" type="ORF">g.17967</name>
</gene>
<dbReference type="InterPro" id="IPR040079">
    <property type="entry name" value="Glutathione_S-Trfase"/>
</dbReference>
<reference evidence="8" key="4">
    <citation type="journal article" date="2016" name="Gigascience">
        <title>De novo construction of an expanded transcriptome assembly for the western tarnished plant bug, Lygus hesperus.</title>
        <authorList>
            <person name="Tassone E.E."/>
            <person name="Geib S.M."/>
            <person name="Hall B."/>
            <person name="Fabrick J.A."/>
            <person name="Brent C.S."/>
            <person name="Hull J.J."/>
        </authorList>
    </citation>
    <scope>NUCLEOTIDE SEQUENCE</scope>
</reference>
<dbReference type="InterPro" id="IPR036282">
    <property type="entry name" value="Glutathione-S-Trfase_C_sf"/>
</dbReference>
<evidence type="ECO:0000256" key="2">
    <source>
        <dbReference type="RuleBase" id="RU003494"/>
    </source>
</evidence>
<dbReference type="PANTHER" id="PTHR43969:SF9">
    <property type="entry name" value="GLUTATHIONE S TRANSFERASE D10, ISOFORM A-RELATED"/>
    <property type="match status" value="1"/>
</dbReference>
<name>A0A0A9WQ04_LYGHE</name>
<dbReference type="SFLD" id="SFLDS00019">
    <property type="entry name" value="Glutathione_Transferase_(cytos"/>
    <property type="match status" value="1"/>
</dbReference>
<evidence type="ECO:0000313" key="7">
    <source>
        <dbReference type="EMBL" id="JAG56981.1"/>
    </source>
</evidence>
<dbReference type="SUPFAM" id="SSF52833">
    <property type="entry name" value="Thioredoxin-like"/>
    <property type="match status" value="1"/>
</dbReference>
<dbReference type="PROSITE" id="PS50404">
    <property type="entry name" value="GST_NTER"/>
    <property type="match status" value="1"/>
</dbReference>
<dbReference type="CDD" id="cd03045">
    <property type="entry name" value="GST_N_Delta_Epsilon"/>
    <property type="match status" value="1"/>
</dbReference>
<dbReference type="GO" id="GO:0006749">
    <property type="term" value="P:glutathione metabolic process"/>
    <property type="evidence" value="ECO:0007669"/>
    <property type="project" value="TreeGrafter"/>
</dbReference>
<evidence type="ECO:0000256" key="1">
    <source>
        <dbReference type="ARBA" id="ARBA00011738"/>
    </source>
</evidence>
<dbReference type="SFLD" id="SFLDG00358">
    <property type="entry name" value="Main_(cytGST)"/>
    <property type="match status" value="1"/>
</dbReference>
<dbReference type="AlphaFoldDB" id="A0A0A9WQ04"/>
<dbReference type="InterPro" id="IPR004046">
    <property type="entry name" value="GST_C"/>
</dbReference>
<organism evidence="6">
    <name type="scientific">Lygus hesperus</name>
    <name type="common">Western plant bug</name>
    <dbReference type="NCBI Taxonomy" id="30085"/>
    <lineage>
        <taxon>Eukaryota</taxon>
        <taxon>Metazoa</taxon>
        <taxon>Ecdysozoa</taxon>
        <taxon>Arthropoda</taxon>
        <taxon>Hexapoda</taxon>
        <taxon>Insecta</taxon>
        <taxon>Pterygota</taxon>
        <taxon>Neoptera</taxon>
        <taxon>Paraneoptera</taxon>
        <taxon>Hemiptera</taxon>
        <taxon>Heteroptera</taxon>
        <taxon>Panheteroptera</taxon>
        <taxon>Cimicomorpha</taxon>
        <taxon>Miridae</taxon>
        <taxon>Mirini</taxon>
        <taxon>Lygus</taxon>
    </lineage>
</organism>
<accession>A0A0A9WQ04</accession>
<dbReference type="Gene3D" id="1.20.1050.10">
    <property type="match status" value="1"/>
</dbReference>
<dbReference type="EMBL" id="GBHO01033735">
    <property type="protein sequence ID" value="JAG09869.1"/>
    <property type="molecule type" value="Transcribed_RNA"/>
</dbReference>
<dbReference type="FunFam" id="3.40.30.10:FF:000034">
    <property type="entry name" value="glutathione S-transferase 1"/>
    <property type="match status" value="1"/>
</dbReference>
<dbReference type="InterPro" id="IPR036249">
    <property type="entry name" value="Thioredoxin-like_sf"/>
</dbReference>
<keyword evidence="3" id="KW-0732">Signal</keyword>
<dbReference type="Gene3D" id="3.40.30.10">
    <property type="entry name" value="Glutaredoxin"/>
    <property type="match status" value="1"/>
</dbReference>
<keyword evidence="6" id="KW-0808">Transferase</keyword>
<comment type="subunit">
    <text evidence="1">Homodimer.</text>
</comment>
<dbReference type="SFLD" id="SFLDG01153">
    <property type="entry name" value="Main.4:_Theta-like"/>
    <property type="match status" value="1"/>
</dbReference>
<dbReference type="PANTHER" id="PTHR43969">
    <property type="entry name" value="GLUTATHIONE S TRANSFERASE D10, ISOFORM A-RELATED"/>
    <property type="match status" value="1"/>
</dbReference>
<dbReference type="InterPro" id="IPR004045">
    <property type="entry name" value="Glutathione_S-Trfase_N"/>
</dbReference>
<dbReference type="FunFam" id="1.20.1050.10:FF:000007">
    <property type="entry name" value="Glutathione S-transferase 1-1"/>
    <property type="match status" value="1"/>
</dbReference>
<protein>
    <submittedName>
        <fullName evidence="6">Glutathione S-transferase 1, isoform C</fullName>
    </submittedName>
</protein>
<evidence type="ECO:0000313" key="8">
    <source>
        <dbReference type="EMBL" id="JAQ13358.1"/>
    </source>
</evidence>
<dbReference type="GO" id="GO:0004364">
    <property type="term" value="F:glutathione transferase activity"/>
    <property type="evidence" value="ECO:0007669"/>
    <property type="project" value="TreeGrafter"/>
</dbReference>
<dbReference type="InterPro" id="IPR010987">
    <property type="entry name" value="Glutathione-S-Trfase_C-like"/>
</dbReference>
<reference evidence="6" key="1">
    <citation type="journal article" date="2014" name="PLoS ONE">
        <title>Transcriptome-Based Identification of ABC Transporters in the Western Tarnished Plant Bug Lygus hesperus.</title>
        <authorList>
            <person name="Hull J.J."/>
            <person name="Chaney K."/>
            <person name="Geib S.M."/>
            <person name="Fabrick J.A."/>
            <person name="Brent C.S."/>
            <person name="Walsh D."/>
            <person name="Lavine L.C."/>
        </authorList>
    </citation>
    <scope>NUCLEOTIDE SEQUENCE</scope>
</reference>
<dbReference type="EMBL" id="GBRD01008840">
    <property type="protein sequence ID" value="JAG56981.1"/>
    <property type="molecule type" value="Transcribed_RNA"/>
</dbReference>
<proteinExistence type="inferred from homology"/>
<dbReference type="Pfam" id="PF02798">
    <property type="entry name" value="GST_N"/>
    <property type="match status" value="1"/>
</dbReference>
<feature type="domain" description="GST C-terminal" evidence="5">
    <location>
        <begin position="119"/>
        <end position="244"/>
    </location>
</feature>
<evidence type="ECO:0000259" key="4">
    <source>
        <dbReference type="PROSITE" id="PS50404"/>
    </source>
</evidence>
<feature type="domain" description="GST N-terminal" evidence="4">
    <location>
        <begin position="32"/>
        <end position="113"/>
    </location>
</feature>
<comment type="similarity">
    <text evidence="2">Belongs to the GST superfamily.</text>
</comment>
<reference evidence="7" key="3">
    <citation type="submission" date="2014-09" db="EMBL/GenBank/DDBJ databases">
        <authorList>
            <person name="Magalhaes I.L.F."/>
            <person name="Oliveira U."/>
            <person name="Santos F.R."/>
            <person name="Vidigal T.H.D.A."/>
            <person name="Brescovit A.D."/>
            <person name="Santos A.J."/>
        </authorList>
    </citation>
    <scope>NUCLEOTIDE SEQUENCE</scope>
</reference>
<dbReference type="CDD" id="cd03177">
    <property type="entry name" value="GST_C_Delta_Epsilon"/>
    <property type="match status" value="1"/>
</dbReference>
<dbReference type="PROSITE" id="PS50405">
    <property type="entry name" value="GST_CTER"/>
    <property type="match status" value="1"/>
</dbReference>
<feature type="chain" id="PRO_5015033715" evidence="3">
    <location>
        <begin position="21"/>
        <end position="244"/>
    </location>
</feature>
<reference evidence="6" key="2">
    <citation type="submission" date="2014-07" db="EMBL/GenBank/DDBJ databases">
        <authorList>
            <person name="Hull J."/>
        </authorList>
    </citation>
    <scope>NUCLEOTIDE SEQUENCE</scope>
</reference>
<sequence>MYRALQNPWIVIAIVFETMACPPPPPPRFRSNNPDVYYTPGSPPSGMILMALKVMEVDANLKRVDLANQEQMKPEYLKINPQHTVPAMDDNGFTIGESRAILAYLAEMTPIGKLIYPRCPWKRAKINEMLYFDVGRLYPHFQGVYDFSGKNPSDQDKTRLSESLGMFEEYLSRNGWAATDCMTIADLSLLTTVSLLEHLGYNLSNYTRIAEWLPKMKATVPDYQSVNPPNMDAWKAMYDASRSK</sequence>
<feature type="signal peptide" evidence="3">
    <location>
        <begin position="1"/>
        <end position="20"/>
    </location>
</feature>
<evidence type="ECO:0000313" key="6">
    <source>
        <dbReference type="EMBL" id="JAG09869.1"/>
    </source>
</evidence>
<dbReference type="Pfam" id="PF00043">
    <property type="entry name" value="GST_C"/>
    <property type="match status" value="1"/>
</dbReference>